<feature type="compositionally biased region" description="Low complexity" evidence="1">
    <location>
        <begin position="68"/>
        <end position="96"/>
    </location>
</feature>
<evidence type="ECO:0000313" key="3">
    <source>
        <dbReference type="Proteomes" id="UP000297318"/>
    </source>
</evidence>
<feature type="compositionally biased region" description="Basic and acidic residues" evidence="1">
    <location>
        <begin position="48"/>
        <end position="60"/>
    </location>
</feature>
<protein>
    <submittedName>
        <fullName evidence="2">Uncharacterized protein</fullName>
    </submittedName>
</protein>
<keyword evidence="3" id="KW-1185">Reference proteome</keyword>
<dbReference type="AlphaFoldDB" id="A0A4Z1EAM4"/>
<evidence type="ECO:0000313" key="2">
    <source>
        <dbReference type="EMBL" id="TGO06441.1"/>
    </source>
</evidence>
<organism evidence="2 3">
    <name type="scientific">Serinibacter arcticus</name>
    <dbReference type="NCBI Taxonomy" id="1655435"/>
    <lineage>
        <taxon>Bacteria</taxon>
        <taxon>Bacillati</taxon>
        <taxon>Actinomycetota</taxon>
        <taxon>Actinomycetes</taxon>
        <taxon>Micrococcales</taxon>
        <taxon>Beutenbergiaceae</taxon>
        <taxon>Serinibacter</taxon>
    </lineage>
</organism>
<comment type="caution">
    <text evidence="2">The sequence shown here is derived from an EMBL/GenBank/DDBJ whole genome shotgun (WGS) entry which is preliminary data.</text>
</comment>
<sequence length="111" mass="11940">MILFVVIAGLVVYGLVWLSMRARERRVAAAPRRPAPDDDPQFLAQLDSRLREQRRQAEQARRRRQAQDDAAAAAAGDGGTNTDDAPTTPGDAAGGTDDTDLGDDEPEARPA</sequence>
<dbReference type="EMBL" id="RHPJ01000001">
    <property type="protein sequence ID" value="TGO06441.1"/>
    <property type="molecule type" value="Genomic_DNA"/>
</dbReference>
<accession>A0A4Z1EAM4</accession>
<feature type="region of interest" description="Disordered" evidence="1">
    <location>
        <begin position="48"/>
        <end position="111"/>
    </location>
</feature>
<reference evidence="2 3" key="1">
    <citation type="submission" date="2018-11" db="EMBL/GenBank/DDBJ databases">
        <title>Complete genome sequencing of the Actinobacteria Serinibacter sp. K3-2.</title>
        <authorList>
            <person name="Rakitin A.L."/>
            <person name="Beletsky A.V."/>
            <person name="Mardanov A.V."/>
            <person name="Ravin N.V."/>
            <person name="Gromova A.S."/>
            <person name="Filippova S.N."/>
            <person name="Gal'Chenko V.F."/>
        </authorList>
    </citation>
    <scope>NUCLEOTIDE SEQUENCE [LARGE SCALE GENOMIC DNA]</scope>
    <source>
        <strain evidence="2 3">K3-2</strain>
    </source>
</reference>
<dbReference type="Proteomes" id="UP000297318">
    <property type="component" value="Unassembled WGS sequence"/>
</dbReference>
<evidence type="ECO:0000256" key="1">
    <source>
        <dbReference type="SAM" id="MobiDB-lite"/>
    </source>
</evidence>
<feature type="compositionally biased region" description="Acidic residues" evidence="1">
    <location>
        <begin position="97"/>
        <end position="111"/>
    </location>
</feature>
<proteinExistence type="predicted"/>
<gene>
    <name evidence="2" type="ORF">SERN_0633</name>
</gene>
<name>A0A4Z1EAM4_9MICO</name>